<feature type="region of interest" description="Disordered" evidence="1">
    <location>
        <begin position="155"/>
        <end position="180"/>
    </location>
</feature>
<protein>
    <recommendedName>
        <fullName evidence="2">C2H2-type domain-containing protein</fullName>
    </recommendedName>
</protein>
<feature type="compositionally biased region" description="Polar residues" evidence="1">
    <location>
        <begin position="161"/>
        <end position="171"/>
    </location>
</feature>
<organism evidence="3 4">
    <name type="scientific">Phlyctema vagabunda</name>
    <dbReference type="NCBI Taxonomy" id="108571"/>
    <lineage>
        <taxon>Eukaryota</taxon>
        <taxon>Fungi</taxon>
        <taxon>Dikarya</taxon>
        <taxon>Ascomycota</taxon>
        <taxon>Pezizomycotina</taxon>
        <taxon>Leotiomycetes</taxon>
        <taxon>Helotiales</taxon>
        <taxon>Dermateaceae</taxon>
        <taxon>Phlyctema</taxon>
    </lineage>
</organism>
<comment type="caution">
    <text evidence="3">The sequence shown here is derived from an EMBL/GenBank/DDBJ whole genome shotgun (WGS) entry which is preliminary data.</text>
</comment>
<feature type="domain" description="C2H2-type" evidence="2">
    <location>
        <begin position="181"/>
        <end position="207"/>
    </location>
</feature>
<sequence>MEFRCGLPRCQINNHLCRVTPTLETPGSIADLEARVQHIEQLLASHQTHVNDGLDSTFARDLDRNGQQVNLYTNVAAIGLAGSQSQNAETSDGFPGSLNLDLDDATGLGMDIFDADFPALFSNTTVPSVDQDNIPSASRDAGDDFLNDLFDFGMAQDHPEGSTSEPATQPHQVAGPSERRFPCHVPGCNVNSFKRKADLARHRVTKHSQGEGQFPCLYPFCVYVGARAFPRKDKLKAHQKARHHKIQD</sequence>
<evidence type="ECO:0000313" key="3">
    <source>
        <dbReference type="EMBL" id="KAL3418520.1"/>
    </source>
</evidence>
<dbReference type="InterPro" id="IPR013087">
    <property type="entry name" value="Znf_C2H2_type"/>
</dbReference>
<feature type="domain" description="C2H2-type" evidence="2">
    <location>
        <begin position="214"/>
        <end position="243"/>
    </location>
</feature>
<gene>
    <name evidence="3" type="ORF">PVAG01_10236</name>
</gene>
<evidence type="ECO:0000259" key="2">
    <source>
        <dbReference type="SMART" id="SM00355"/>
    </source>
</evidence>
<evidence type="ECO:0000313" key="4">
    <source>
        <dbReference type="Proteomes" id="UP001629113"/>
    </source>
</evidence>
<dbReference type="SMART" id="SM00355">
    <property type="entry name" value="ZnF_C2H2"/>
    <property type="match status" value="2"/>
</dbReference>
<accession>A0ABR4P5C6</accession>
<name>A0ABR4P5C6_9HELO</name>
<dbReference type="EMBL" id="JBFCZG010000009">
    <property type="protein sequence ID" value="KAL3418520.1"/>
    <property type="molecule type" value="Genomic_DNA"/>
</dbReference>
<reference evidence="3 4" key="1">
    <citation type="submission" date="2024-06" db="EMBL/GenBank/DDBJ databases">
        <title>Complete genome of Phlyctema vagabunda strain 19-DSS-EL-015.</title>
        <authorList>
            <person name="Fiorenzani C."/>
        </authorList>
    </citation>
    <scope>NUCLEOTIDE SEQUENCE [LARGE SCALE GENOMIC DNA]</scope>
    <source>
        <strain evidence="3 4">19-DSS-EL-015</strain>
    </source>
</reference>
<evidence type="ECO:0000256" key="1">
    <source>
        <dbReference type="SAM" id="MobiDB-lite"/>
    </source>
</evidence>
<proteinExistence type="predicted"/>
<dbReference type="Gene3D" id="3.30.160.60">
    <property type="entry name" value="Classic Zinc Finger"/>
    <property type="match status" value="1"/>
</dbReference>
<keyword evidence="4" id="KW-1185">Reference proteome</keyword>
<dbReference type="Proteomes" id="UP001629113">
    <property type="component" value="Unassembled WGS sequence"/>
</dbReference>